<feature type="domain" description="TonB-dependent receptor-like beta-barrel" evidence="13">
    <location>
        <begin position="255"/>
        <end position="661"/>
    </location>
</feature>
<dbReference type="STRING" id="52441.SAMN05216302_100667"/>
<dbReference type="AlphaFoldDB" id="A0A1I3ZGH9"/>
<evidence type="ECO:0000256" key="10">
    <source>
        <dbReference type="PROSITE-ProRule" id="PRU01360"/>
    </source>
</evidence>
<evidence type="ECO:0000256" key="12">
    <source>
        <dbReference type="SAM" id="SignalP"/>
    </source>
</evidence>
<keyword evidence="16" id="KW-1185">Reference proteome</keyword>
<protein>
    <submittedName>
        <fullName evidence="15">Iron complex outermembrane recepter protein</fullName>
    </submittedName>
</protein>
<dbReference type="InterPro" id="IPR000531">
    <property type="entry name" value="Beta-barrel_TonB"/>
</dbReference>
<keyword evidence="4 10" id="KW-1134">Transmembrane beta strand</keyword>
<dbReference type="SUPFAM" id="SSF56935">
    <property type="entry name" value="Porins"/>
    <property type="match status" value="1"/>
</dbReference>
<evidence type="ECO:0000256" key="5">
    <source>
        <dbReference type="ARBA" id="ARBA00022692"/>
    </source>
</evidence>
<dbReference type="GO" id="GO:0009279">
    <property type="term" value="C:cell outer membrane"/>
    <property type="evidence" value="ECO:0007669"/>
    <property type="project" value="UniProtKB-SubCell"/>
</dbReference>
<keyword evidence="12" id="KW-0732">Signal</keyword>
<dbReference type="Pfam" id="PF07715">
    <property type="entry name" value="Plug"/>
    <property type="match status" value="1"/>
</dbReference>
<dbReference type="Gene3D" id="2.40.170.20">
    <property type="entry name" value="TonB-dependent receptor, beta-barrel domain"/>
    <property type="match status" value="1"/>
</dbReference>
<dbReference type="PANTHER" id="PTHR30069">
    <property type="entry name" value="TONB-DEPENDENT OUTER MEMBRANE RECEPTOR"/>
    <property type="match status" value="1"/>
</dbReference>
<dbReference type="OrthoDB" id="8670144at2"/>
<dbReference type="InterPro" id="IPR036942">
    <property type="entry name" value="Beta-barrel_TonB_sf"/>
</dbReference>
<keyword evidence="9 10" id="KW-0998">Cell outer membrane</keyword>
<organism evidence="15 16">
    <name type="scientific">Nitrosomonas aestuarii</name>
    <dbReference type="NCBI Taxonomy" id="52441"/>
    <lineage>
        <taxon>Bacteria</taxon>
        <taxon>Pseudomonadati</taxon>
        <taxon>Pseudomonadota</taxon>
        <taxon>Betaproteobacteria</taxon>
        <taxon>Nitrosomonadales</taxon>
        <taxon>Nitrosomonadaceae</taxon>
        <taxon>Nitrosomonas</taxon>
    </lineage>
</organism>
<keyword evidence="8" id="KW-0675">Receptor</keyword>
<dbReference type="RefSeq" id="WP_090697879.1">
    <property type="nucleotide sequence ID" value="NZ_FOSP01000006.1"/>
</dbReference>
<dbReference type="Gene3D" id="2.170.130.10">
    <property type="entry name" value="TonB-dependent receptor, plug domain"/>
    <property type="match status" value="1"/>
</dbReference>
<evidence type="ECO:0000256" key="11">
    <source>
        <dbReference type="RuleBase" id="RU003357"/>
    </source>
</evidence>
<evidence type="ECO:0000256" key="4">
    <source>
        <dbReference type="ARBA" id="ARBA00022452"/>
    </source>
</evidence>
<evidence type="ECO:0000259" key="13">
    <source>
        <dbReference type="Pfam" id="PF00593"/>
    </source>
</evidence>
<comment type="similarity">
    <text evidence="2 10 11">Belongs to the TonB-dependent receptor family.</text>
</comment>
<dbReference type="GO" id="GO:0044718">
    <property type="term" value="P:siderophore transmembrane transport"/>
    <property type="evidence" value="ECO:0007669"/>
    <property type="project" value="TreeGrafter"/>
</dbReference>
<evidence type="ECO:0000256" key="8">
    <source>
        <dbReference type="ARBA" id="ARBA00023170"/>
    </source>
</evidence>
<dbReference type="InterPro" id="IPR039426">
    <property type="entry name" value="TonB-dep_rcpt-like"/>
</dbReference>
<dbReference type="Pfam" id="PF00593">
    <property type="entry name" value="TonB_dep_Rec_b-barrel"/>
    <property type="match status" value="1"/>
</dbReference>
<sequence>MTTIFNLIYRWHRMLPVQLLLIGGTLSNQLFAQDTSGRNSAMEPVVVTATRTETPVSETTRSVTVISNKDIQQQAAFARNLSDVLAKTVPGLGPSTEALSSFGQTLRGRDYLVLIDGIPQSTALRTSSRDLNTIDVDAIERIEVVRGGTAAYGFGAAGGLINIITKHASKKLREGFSKGGIRFSTQHFDDSIMWETTHRISGTRDNMDYLVSGTYGERGQFFDASGDRIAPDPIGVQGGLADTNTFNILGKLGFNFDNDRQRVQFTVNHFNIRQDTNYTFGLGDPANGIKTPAVRGQFNPFNPGTKNTLVGVDYINKNFFGSHVSLKGYYGDQIARFAKFPGFAQTEVRAEKFGSRLTINTPITIKNYEFSAIWGLDYLRDQVVQAGLDGPTVVPFMRQDALAGFLELELPISDYAILRGGVRQEAISVDISNVINRGGNSVSGDEVDYDNTLFNGSAVVFITDYLELYGGYSQSFSIADIGRAIRDANAAISSAGQLASEAAKVDNFELGLRGRYGPVQASVVGFYSDSNNGTTFNKDLSIIKLPERIWGVEGELSYQVNEQVNVGGTASWAEGEMDLDNDGKFDEDLPNTRISPVKLSGFLEYSPLSWWQNRMQALYIGDRTPNSTQFGGLPVDDYVIVDLTSSIAVGPGHFTVAVKNLLNENYFPLVSQASGTPYGFATGPGRIVGFTYAFNW</sequence>
<dbReference type="Proteomes" id="UP000199533">
    <property type="component" value="Unassembled WGS sequence"/>
</dbReference>
<comment type="subcellular location">
    <subcellularLocation>
        <location evidence="1 10">Cell outer membrane</location>
        <topology evidence="1 10">Multi-pass membrane protein</topology>
    </subcellularLocation>
</comment>
<evidence type="ECO:0000259" key="14">
    <source>
        <dbReference type="Pfam" id="PF07715"/>
    </source>
</evidence>
<dbReference type="CDD" id="cd01347">
    <property type="entry name" value="ligand_gated_channel"/>
    <property type="match status" value="1"/>
</dbReference>
<accession>A0A1I3ZGH9</accession>
<keyword evidence="3 10" id="KW-0813">Transport</keyword>
<evidence type="ECO:0000313" key="16">
    <source>
        <dbReference type="Proteomes" id="UP000199533"/>
    </source>
</evidence>
<keyword evidence="7 10" id="KW-0472">Membrane</keyword>
<evidence type="ECO:0000256" key="9">
    <source>
        <dbReference type="ARBA" id="ARBA00023237"/>
    </source>
</evidence>
<proteinExistence type="inferred from homology"/>
<feature type="chain" id="PRO_5011589696" evidence="12">
    <location>
        <begin position="33"/>
        <end position="696"/>
    </location>
</feature>
<dbReference type="GO" id="GO:0015344">
    <property type="term" value="F:siderophore uptake transmembrane transporter activity"/>
    <property type="evidence" value="ECO:0007669"/>
    <property type="project" value="TreeGrafter"/>
</dbReference>
<dbReference type="InterPro" id="IPR012910">
    <property type="entry name" value="Plug_dom"/>
</dbReference>
<evidence type="ECO:0000313" key="15">
    <source>
        <dbReference type="EMBL" id="SFK42821.1"/>
    </source>
</evidence>
<keyword evidence="6 11" id="KW-0798">TonB box</keyword>
<dbReference type="InterPro" id="IPR037066">
    <property type="entry name" value="Plug_dom_sf"/>
</dbReference>
<dbReference type="EMBL" id="FOSP01000006">
    <property type="protein sequence ID" value="SFK42821.1"/>
    <property type="molecule type" value="Genomic_DNA"/>
</dbReference>
<evidence type="ECO:0000256" key="2">
    <source>
        <dbReference type="ARBA" id="ARBA00009810"/>
    </source>
</evidence>
<evidence type="ECO:0000256" key="3">
    <source>
        <dbReference type="ARBA" id="ARBA00022448"/>
    </source>
</evidence>
<evidence type="ECO:0000256" key="6">
    <source>
        <dbReference type="ARBA" id="ARBA00023077"/>
    </source>
</evidence>
<name>A0A1I3ZGH9_9PROT</name>
<evidence type="ECO:0000256" key="7">
    <source>
        <dbReference type="ARBA" id="ARBA00023136"/>
    </source>
</evidence>
<dbReference type="PANTHER" id="PTHR30069:SF42">
    <property type="entry name" value="FERRIC AEROBACTIN RECEPTOR"/>
    <property type="match status" value="1"/>
</dbReference>
<keyword evidence="5 10" id="KW-0812">Transmembrane</keyword>
<evidence type="ECO:0000256" key="1">
    <source>
        <dbReference type="ARBA" id="ARBA00004571"/>
    </source>
</evidence>
<reference evidence="16" key="1">
    <citation type="submission" date="2016-10" db="EMBL/GenBank/DDBJ databases">
        <authorList>
            <person name="Varghese N."/>
            <person name="Submissions S."/>
        </authorList>
    </citation>
    <scope>NUCLEOTIDE SEQUENCE [LARGE SCALE GENOMIC DNA]</scope>
    <source>
        <strain evidence="16">Nm69</strain>
    </source>
</reference>
<feature type="signal peptide" evidence="12">
    <location>
        <begin position="1"/>
        <end position="32"/>
    </location>
</feature>
<dbReference type="PROSITE" id="PS52016">
    <property type="entry name" value="TONB_DEPENDENT_REC_3"/>
    <property type="match status" value="1"/>
</dbReference>
<feature type="domain" description="TonB-dependent receptor plug" evidence="14">
    <location>
        <begin position="56"/>
        <end position="159"/>
    </location>
</feature>
<gene>
    <name evidence="15" type="ORF">SAMN05216302_100667</name>
</gene>